<accession>A0AA48KV81</accession>
<keyword evidence="1" id="KW-0472">Membrane</keyword>
<name>A0AA48KV81_9FIRM</name>
<organism evidence="2">
    <name type="scientific">Candidatus Improbicoccus pseudotrichonymphae</name>
    <dbReference type="NCBI Taxonomy" id="3033792"/>
    <lineage>
        <taxon>Bacteria</taxon>
        <taxon>Bacillati</taxon>
        <taxon>Bacillota</taxon>
        <taxon>Clostridia</taxon>
        <taxon>Candidatus Improbicoccus</taxon>
    </lineage>
</organism>
<keyword evidence="1" id="KW-0812">Transmembrane</keyword>
<gene>
    <name evidence="2" type="ORF">CfP315_0138</name>
</gene>
<evidence type="ECO:0000256" key="1">
    <source>
        <dbReference type="SAM" id="Phobius"/>
    </source>
</evidence>
<dbReference type="EMBL" id="AP027924">
    <property type="protein sequence ID" value="BED91631.1"/>
    <property type="molecule type" value="Genomic_DNA"/>
</dbReference>
<dbReference type="Gene3D" id="2.160.20.110">
    <property type="match status" value="3"/>
</dbReference>
<reference evidence="2" key="1">
    <citation type="journal article" date="2023" name="ISME J.">
        <title>Emergence of putative energy parasites within Clostridia revealed by genome analysis of a novel endosymbiotic clade.</title>
        <authorList>
            <person name="Takahashi K."/>
            <person name="Kuwahara H."/>
            <person name="Horikawa Y."/>
            <person name="Izawa K."/>
            <person name="Kato D."/>
            <person name="Inagaki T."/>
            <person name="Yuki M."/>
            <person name="Ohkuma M."/>
            <person name="Hongoh Y."/>
        </authorList>
    </citation>
    <scope>NUCLEOTIDE SEQUENCE</scope>
    <source>
        <strain evidence="2">CfP3-15</strain>
    </source>
</reference>
<dbReference type="KEGG" id="ips:CfP315_0138"/>
<dbReference type="Proteomes" id="UP001337580">
    <property type="component" value="Chromosome"/>
</dbReference>
<keyword evidence="1" id="KW-1133">Transmembrane helix</keyword>
<protein>
    <submittedName>
        <fullName evidence="2">Uncharacterized protein</fullName>
    </submittedName>
</protein>
<feature type="transmembrane region" description="Helical" evidence="1">
    <location>
        <begin position="1519"/>
        <end position="1537"/>
    </location>
</feature>
<evidence type="ECO:0000313" key="2">
    <source>
        <dbReference type="EMBL" id="BED91631.1"/>
    </source>
</evidence>
<sequence>MFKKIISFLIVILFIFNFNSALYLVNAGGTPNRLDSSIRSKAEVVKDIILELTESSNRLNQSDIKNKDALKNKVKSTKSGFVYIRNLEQLRSIAREINNANESFAEANYILDFPNKVVDLGCNINEISLEKKIVNEEFNLVVKGIITKKWEPIGNGTKFYTGPPVVGIEPYSSKTREVDSSHYKFATFNGTFDGNGHTIKNMLVCTDDSELYANPPPLEAEPYSSKTKDASGSSNEGNVYAGFFGHVEGPDAEIKNLTIENSIVVAKSNAEMDMSTGNGACYAGTIAGRIDRHKSGKFENLNCKNCRVISSCNIKKSTNAKAGGIFGALIVSKGRYDEPIFENCDLNIENINSRDTKVICTGQAGGMFGTFGGYYEVPPEQGGDGKPYEIGSAFGHAASKIEISKLNVQNCNINSTDQAGGVVGGFVCLKNFKATTNINLEKNIIQSGGQAGGIVGGFGCGCKPFDGISGRNELIGSVNFQNCSFKSGTIKTKNAYNTGGLAGGFGCNGEVFFRGCVSQSNNGNFPGLTSGFGCRGNVGISECESADGSLIDTGFGTMGTVTLIKLKTKDKISSGFGCKDQIEISQCESTNGNLFDTGFGTAKTVILTDLKTKDKISKGFGCDRNINISNCESTNGSLFDIDFFPSSNFYGSSGGFGAQGTVTLNNLKVKDKIAGGFGCSGNINISNCESTDGSLFDIYSDSSRCGYASGFGTAGTITLTNLKVKDKIAGGFGCSKDLNISNCESIDGDLFNFTSTNRCNSGFGVNGTVTLTNLKVKNKIVSGFGCSGSINISNCESTDGSLFDVSPDIGYPSGFGTKENVNLTGLKTKRKIVDGFGLGGTFTLTDSKIGNRAFDSFGCHGNIKISDCEFGESFCVRCGAGSEKIEINNCNVGYLFKDIGCRKISLNKVNSHGKSMSKIKNLWNTNNYPGYNLDASYNPNYGGTIGSIGADEIIVNDCHHVGDLDLKETVWGGNESSTEAVELNSKIGGLFGALGAKKAVFTNCSHKGNINGEGKTAGLIVTAGAENFEINNCCVIGSINGRDTSGGLICEEGSGEKLNINNCYFEGIVNSKSSICAGLVALGDHLNLNNCHVKGLIVGNKLAASLIGESFGTTLEKCYSDAGIAAFNSDGNPEIYSGGLIGRNRDKRWGFRADLPKNPIPNKTGEFYEDPDDPRSWNGMCDVKTNIDINNCYAVGKVTVETSPNVFSYSGGLIALIKSNGCTTNIKNIYTACEVNEFGSGNAQSQKGGIIGYSEVKPNMENFYAYNIDKSKPLEAVSNFPEFSTESSKLNTIEMTGILPNIFDDLERRAPLNMLFTTLAEKWLYKEDTYVKSQREHYYDRYCSYPILKNTNENPHEIIYEKYKDIDLQDDETKVWVISEGPYPLDSKLYVNKMDTEEELKTVSHLWDDVHELKSKYSSFYDIHLEHENGKVFQPIAPVIIRIPIPAHFNKSKLESFRLEGGPDKTFENERIVEINNIEYLEFVTDHFSYYGISDEGEKNTEDDQNDKNNPKTSSKLPVFSNLLVNNCILLLLYLFIKKRKNTKNKLA</sequence>
<proteinExistence type="predicted"/>